<accession>A0A1I3G1Y3</accession>
<name>A0A1I3G1Y3_9BURK</name>
<protein>
    <submittedName>
        <fullName evidence="1">Uncharacterized protein</fullName>
    </submittedName>
</protein>
<reference evidence="1 2" key="1">
    <citation type="submission" date="2016-10" db="EMBL/GenBank/DDBJ databases">
        <authorList>
            <person name="de Groot N.N."/>
        </authorList>
    </citation>
    <scope>NUCLEOTIDE SEQUENCE [LARGE SCALE GENOMIC DNA]</scope>
    <source>
        <strain evidence="1 2">LMG 23650</strain>
    </source>
</reference>
<evidence type="ECO:0000313" key="1">
    <source>
        <dbReference type="EMBL" id="SFI17495.1"/>
    </source>
</evidence>
<sequence length="205" mass="23992">MNRSTRVKIKRQPRSHVKKTLLEFLKSPAFHFTGLAQGIKQDRFRIHDTFQLPHRGNRLQSTNVPTISRHPLYGIVVSKQPRLQHRYRDYRYYPFGRYYPFNAGPNLLLSHVGTCVISISMYENDVYVRIKLQQYRQFLPDSSSDAAPQNTEVGRLSARLRKTFANKYGLDMLDQPQVRRAFPGQNKAYLHFIFTQPHSSKSIPI</sequence>
<gene>
    <name evidence="1" type="ORF">SAMN05192543_102247</name>
</gene>
<evidence type="ECO:0000313" key="2">
    <source>
        <dbReference type="Proteomes" id="UP000199548"/>
    </source>
</evidence>
<dbReference type="Proteomes" id="UP000199548">
    <property type="component" value="Unassembled WGS sequence"/>
</dbReference>
<organism evidence="1 2">
    <name type="scientific">Paraburkholderia megapolitana</name>
    <dbReference type="NCBI Taxonomy" id="420953"/>
    <lineage>
        <taxon>Bacteria</taxon>
        <taxon>Pseudomonadati</taxon>
        <taxon>Pseudomonadota</taxon>
        <taxon>Betaproteobacteria</taxon>
        <taxon>Burkholderiales</taxon>
        <taxon>Burkholderiaceae</taxon>
        <taxon>Paraburkholderia</taxon>
    </lineage>
</organism>
<keyword evidence="2" id="KW-1185">Reference proteome</keyword>
<proteinExistence type="predicted"/>
<dbReference type="EMBL" id="FOQU01000002">
    <property type="protein sequence ID" value="SFI17495.1"/>
    <property type="molecule type" value="Genomic_DNA"/>
</dbReference>
<dbReference type="AlphaFoldDB" id="A0A1I3G1Y3"/>